<comment type="cofactor">
    <cofactor evidence="1">
        <name>Mn(2+)</name>
        <dbReference type="ChEBI" id="CHEBI:29035"/>
    </cofactor>
</comment>
<dbReference type="Pfam" id="PF02833">
    <property type="entry name" value="DHHA2"/>
    <property type="match status" value="1"/>
</dbReference>
<dbReference type="SMART" id="SM01131">
    <property type="entry name" value="DHHA2"/>
    <property type="match status" value="1"/>
</dbReference>
<evidence type="ECO:0000256" key="1">
    <source>
        <dbReference type="ARBA" id="ARBA00001936"/>
    </source>
</evidence>
<keyword evidence="2" id="KW-0479">Metal-binding</keyword>
<keyword evidence="6" id="KW-0812">Transmembrane</keyword>
<dbReference type="GO" id="GO:0008289">
    <property type="term" value="F:lipid binding"/>
    <property type="evidence" value="ECO:0007669"/>
    <property type="project" value="InterPro"/>
</dbReference>
<evidence type="ECO:0000313" key="8">
    <source>
        <dbReference type="EMBL" id="WWC65910.1"/>
    </source>
</evidence>
<feature type="domain" description="Cytosolic fatty-acid binding proteins" evidence="7">
    <location>
        <begin position="434"/>
        <end position="451"/>
    </location>
</feature>
<protein>
    <recommendedName>
        <fullName evidence="7">Cytosolic fatty-acid binding proteins domain-containing protein</fullName>
    </recommendedName>
</protein>
<reference evidence="8" key="2">
    <citation type="submission" date="2024-02" db="EMBL/GenBank/DDBJ databases">
        <title>Comparative genomics of Cryptococcus and Kwoniella reveals pathogenesis evolution and contrasting modes of karyotype evolution via chromosome fusion or intercentromeric recombination.</title>
        <authorList>
            <person name="Coelho M.A."/>
            <person name="David-Palma M."/>
            <person name="Shea T."/>
            <person name="Bowers K."/>
            <person name="McGinley-Smith S."/>
            <person name="Mohammad A.W."/>
            <person name="Gnirke A."/>
            <person name="Yurkov A.M."/>
            <person name="Nowrousian M."/>
            <person name="Sun S."/>
            <person name="Cuomo C.A."/>
            <person name="Heitman J."/>
        </authorList>
    </citation>
    <scope>NUCLEOTIDE SEQUENCE</scope>
    <source>
        <strain evidence="8">CBS 10117</strain>
    </source>
</reference>
<name>A0AAJ8KXV7_9TREE</name>
<feature type="region of interest" description="Disordered" evidence="5">
    <location>
        <begin position="342"/>
        <end position="371"/>
    </location>
</feature>
<dbReference type="RefSeq" id="XP_018260227.2">
    <property type="nucleotide sequence ID" value="XM_018410418.2"/>
</dbReference>
<dbReference type="GeneID" id="28970843"/>
<evidence type="ECO:0000256" key="5">
    <source>
        <dbReference type="SAM" id="MobiDB-lite"/>
    </source>
</evidence>
<dbReference type="PANTHER" id="PTHR12112:SF39">
    <property type="entry name" value="EG:152A3.5 PROTEIN (FBGN0003116_PN PROTEIN)"/>
    <property type="match status" value="1"/>
</dbReference>
<dbReference type="GO" id="GO:0046872">
    <property type="term" value="F:metal ion binding"/>
    <property type="evidence" value="ECO:0007669"/>
    <property type="project" value="UniProtKB-KW"/>
</dbReference>
<dbReference type="PROSITE" id="PS00214">
    <property type="entry name" value="FABP"/>
    <property type="match status" value="1"/>
</dbReference>
<dbReference type="AlphaFoldDB" id="A0AAJ8KXV7"/>
<keyword evidence="4" id="KW-0464">Manganese</keyword>
<evidence type="ECO:0000256" key="6">
    <source>
        <dbReference type="SAM" id="Phobius"/>
    </source>
</evidence>
<keyword evidence="6" id="KW-1133">Transmembrane helix</keyword>
<evidence type="ECO:0000313" key="9">
    <source>
        <dbReference type="Proteomes" id="UP000078595"/>
    </source>
</evidence>
<dbReference type="GO" id="GO:0004309">
    <property type="term" value="F:exopolyphosphatase activity"/>
    <property type="evidence" value="ECO:0007669"/>
    <property type="project" value="TreeGrafter"/>
</dbReference>
<dbReference type="Proteomes" id="UP000078595">
    <property type="component" value="Chromosome 11"/>
</dbReference>
<dbReference type="PANTHER" id="PTHR12112">
    <property type="entry name" value="BNIP - RELATED"/>
    <property type="match status" value="1"/>
</dbReference>
<dbReference type="GO" id="GO:0005737">
    <property type="term" value="C:cytoplasm"/>
    <property type="evidence" value="ECO:0007669"/>
    <property type="project" value="InterPro"/>
</dbReference>
<dbReference type="InterPro" id="IPR038763">
    <property type="entry name" value="DHH_sf"/>
</dbReference>
<evidence type="ECO:0000259" key="7">
    <source>
        <dbReference type="PROSITE" id="PS00214"/>
    </source>
</evidence>
<dbReference type="InterPro" id="IPR038222">
    <property type="entry name" value="DHHA2_dom_sf"/>
</dbReference>
<dbReference type="KEGG" id="kdj:28970843"/>
<feature type="transmembrane region" description="Helical" evidence="6">
    <location>
        <begin position="12"/>
        <end position="32"/>
    </location>
</feature>
<feature type="compositionally biased region" description="Low complexity" evidence="5">
    <location>
        <begin position="342"/>
        <end position="364"/>
    </location>
</feature>
<evidence type="ECO:0000256" key="4">
    <source>
        <dbReference type="ARBA" id="ARBA00023211"/>
    </source>
</evidence>
<dbReference type="SUPFAM" id="SSF64182">
    <property type="entry name" value="DHH phosphoesterases"/>
    <property type="match status" value="1"/>
</dbReference>
<dbReference type="Gene3D" id="3.90.1640.10">
    <property type="entry name" value="inorganic pyrophosphatase (n-terminal core)"/>
    <property type="match status" value="1"/>
</dbReference>
<evidence type="ECO:0000256" key="2">
    <source>
        <dbReference type="ARBA" id="ARBA00022723"/>
    </source>
</evidence>
<dbReference type="InterPro" id="IPR001667">
    <property type="entry name" value="DDH_dom"/>
</dbReference>
<dbReference type="EMBL" id="CP144540">
    <property type="protein sequence ID" value="WWC65910.1"/>
    <property type="molecule type" value="Genomic_DNA"/>
</dbReference>
<dbReference type="Pfam" id="PF01368">
    <property type="entry name" value="DHH"/>
    <property type="match status" value="1"/>
</dbReference>
<keyword evidence="6" id="KW-0472">Membrane</keyword>
<keyword evidence="3" id="KW-0378">Hydrolase</keyword>
<dbReference type="Gene3D" id="3.10.310.20">
    <property type="entry name" value="DHHA2 domain"/>
    <property type="match status" value="1"/>
</dbReference>
<gene>
    <name evidence="8" type="ORF">I303_108532</name>
</gene>
<dbReference type="InterPro" id="IPR000463">
    <property type="entry name" value="Fatty_acid-bd"/>
</dbReference>
<organism evidence="8 9">
    <name type="scientific">Kwoniella dejecticola CBS 10117</name>
    <dbReference type="NCBI Taxonomy" id="1296121"/>
    <lineage>
        <taxon>Eukaryota</taxon>
        <taxon>Fungi</taxon>
        <taxon>Dikarya</taxon>
        <taxon>Basidiomycota</taxon>
        <taxon>Agaricomycotina</taxon>
        <taxon>Tremellomycetes</taxon>
        <taxon>Tremellales</taxon>
        <taxon>Cryptococcaceae</taxon>
        <taxon>Kwoniella</taxon>
    </lineage>
</organism>
<keyword evidence="9" id="KW-1185">Reference proteome</keyword>
<accession>A0AAJ8KXV7</accession>
<proteinExistence type="predicted"/>
<sequence>MRIPRNSKSLCILLSFAFIPPLLLIIILVNYLNESMRICLPFSLSRLSNTAHQHLSCSSTYYSPNSNSDSRRPYSTNLKGIMADLPSSNSNSNDHANGIGNGVSEGQLASFLRAQKKNFLDDLKGGQADGWTVFMGNEAGDLDSIASSIGDAYLSSSFLPSLKKSIPLILTPQVLMTLRPENLLALKLSSIPIDTLLHPEQLPIPPTDLSSAGIKFGLVDHNKLLPQFGAGEVTSIIDHHDDEHAHTDASIREITVPTGSCASLVTKHFQSRWKDTLSSSSSFTSTQEQEQEQVIPAELATLLLSAILIDTTGLRPGRKATSDDYAAASFLYPLSSLALNSNSNSKSNSNSSSSSPGVNPNGNGHIVEFSTDGSNIPEDLTALTENLQTTKMDVSTLTTPQLLLRDYKEYSLPTSSSSFPTLKIGLSTVPLGLKKWLLKESEGFESFLKSVDGYMVDKTLDIEGVLTSFNNAEGKHRRELAIVVRSGGVIKTPEEAHKVLEELKRGLEGSGDILDLKKWDKDVAKDSTKAEVTASASVWESHGDVVMVWKQGNAKSTRKQVAPLLVSD</sequence>
<evidence type="ECO:0000256" key="3">
    <source>
        <dbReference type="ARBA" id="ARBA00022801"/>
    </source>
</evidence>
<reference evidence="8" key="1">
    <citation type="submission" date="2013-07" db="EMBL/GenBank/DDBJ databases">
        <authorList>
            <consortium name="The Broad Institute Genome Sequencing Platform"/>
            <person name="Cuomo C."/>
            <person name="Litvintseva A."/>
            <person name="Chen Y."/>
            <person name="Heitman J."/>
            <person name="Sun S."/>
            <person name="Springer D."/>
            <person name="Dromer F."/>
            <person name="Young S.K."/>
            <person name="Zeng Q."/>
            <person name="Gargeya S."/>
            <person name="Fitzgerald M."/>
            <person name="Abouelleil A."/>
            <person name="Alvarado L."/>
            <person name="Berlin A.M."/>
            <person name="Chapman S.B."/>
            <person name="Dewar J."/>
            <person name="Goldberg J."/>
            <person name="Griggs A."/>
            <person name="Gujja S."/>
            <person name="Hansen M."/>
            <person name="Howarth C."/>
            <person name="Imamovic A."/>
            <person name="Larimer J."/>
            <person name="McCowan C."/>
            <person name="Murphy C."/>
            <person name="Pearson M."/>
            <person name="Priest M."/>
            <person name="Roberts A."/>
            <person name="Saif S."/>
            <person name="Shea T."/>
            <person name="Sykes S."/>
            <person name="Wortman J."/>
            <person name="Nusbaum C."/>
            <person name="Birren B."/>
        </authorList>
    </citation>
    <scope>NUCLEOTIDE SEQUENCE</scope>
    <source>
        <strain evidence="8">CBS 10117</strain>
    </source>
</reference>
<dbReference type="InterPro" id="IPR004097">
    <property type="entry name" value="DHHA2"/>
</dbReference>